<evidence type="ECO:0000256" key="1">
    <source>
        <dbReference type="SAM" id="SignalP"/>
    </source>
</evidence>
<reference evidence="3 4" key="1">
    <citation type="submission" date="2019-10" db="EMBL/GenBank/DDBJ databases">
        <title>Extracellular Electron Transfer in a Candidatus Methanoperedens spp. Enrichment Culture.</title>
        <authorList>
            <person name="Berger S."/>
            <person name="Rangel Shaw D."/>
            <person name="Berben T."/>
            <person name="In 'T Zandt M."/>
            <person name="Frank J."/>
            <person name="Reimann J."/>
            <person name="Jetten M.S.M."/>
            <person name="Welte C.U."/>
        </authorList>
    </citation>
    <scope>NUCLEOTIDE SEQUENCE [LARGE SCALE GENOMIC DNA]</scope>
    <source>
        <strain evidence="3">SB12</strain>
    </source>
</reference>
<dbReference type="Gene3D" id="3.40.30.10">
    <property type="entry name" value="Glutaredoxin"/>
    <property type="match status" value="1"/>
</dbReference>
<evidence type="ECO:0000313" key="3">
    <source>
        <dbReference type="EMBL" id="KAB2932970.1"/>
    </source>
</evidence>
<proteinExistence type="predicted"/>
<feature type="domain" description="Thioredoxin" evidence="2">
    <location>
        <begin position="3"/>
        <end position="129"/>
    </location>
</feature>
<organism evidence="3 4">
    <name type="scientific">Leptonema illini</name>
    <dbReference type="NCBI Taxonomy" id="183"/>
    <lineage>
        <taxon>Bacteria</taxon>
        <taxon>Pseudomonadati</taxon>
        <taxon>Spirochaetota</taxon>
        <taxon>Spirochaetia</taxon>
        <taxon>Leptospirales</taxon>
        <taxon>Leptospiraceae</taxon>
        <taxon>Leptonema</taxon>
    </lineage>
</organism>
<evidence type="ECO:0000259" key="2">
    <source>
        <dbReference type="PROSITE" id="PS51352"/>
    </source>
</evidence>
<keyword evidence="1" id="KW-0732">Signal</keyword>
<feature type="chain" id="PRO_5032860404" description="Thioredoxin domain-containing protein" evidence="1">
    <location>
        <begin position="19"/>
        <end position="145"/>
    </location>
</feature>
<dbReference type="AlphaFoldDB" id="A0A833LYP9"/>
<gene>
    <name evidence="3" type="ORF">F9K24_08880</name>
</gene>
<dbReference type="InterPro" id="IPR036249">
    <property type="entry name" value="Thioredoxin-like_sf"/>
</dbReference>
<dbReference type="PROSITE" id="PS51352">
    <property type="entry name" value="THIOREDOXIN_2"/>
    <property type="match status" value="1"/>
</dbReference>
<accession>A0A833LYP9</accession>
<comment type="caution">
    <text evidence="3">The sequence shown here is derived from an EMBL/GenBank/DDBJ whole genome shotgun (WGS) entry which is preliminary data.</text>
</comment>
<name>A0A833LYP9_9LEPT</name>
<dbReference type="InterPro" id="IPR013766">
    <property type="entry name" value="Thioredoxin_domain"/>
</dbReference>
<dbReference type="SUPFAM" id="SSF52833">
    <property type="entry name" value="Thioredoxin-like"/>
    <property type="match status" value="1"/>
</dbReference>
<feature type="signal peptide" evidence="1">
    <location>
        <begin position="1"/>
        <end position="18"/>
    </location>
</feature>
<evidence type="ECO:0000313" key="4">
    <source>
        <dbReference type="Proteomes" id="UP000460298"/>
    </source>
</evidence>
<dbReference type="EMBL" id="WBUI01000007">
    <property type="protein sequence ID" value="KAB2932970.1"/>
    <property type="molecule type" value="Genomic_DNA"/>
</dbReference>
<dbReference type="Proteomes" id="UP000460298">
    <property type="component" value="Unassembled WGS sequence"/>
</dbReference>
<sequence>MKRTILWLALLFAASPLAAEGLVLAKFHADWCPSCKRWDNVSPGFSDLKRYAESKGITVVVFDLTDDEKTATARGQAERLGVLKAFDDQKNATGYALLIDSASGAIVQRLESGSANLFFFDSFFSEDAQRAFDTNIQKIDAAVKR</sequence>
<protein>
    <recommendedName>
        <fullName evidence="2">Thioredoxin domain-containing protein</fullName>
    </recommendedName>
</protein>